<sequence>MPTERISYTDVLKDGTDKLNSAIDQANKAEVDSLTAINTANNATETASEANNKADFTQTQLDQVTGASTIDPAVEQMKVDDTGFAHPSPDARLRSDHQKLTSELAEIATTPKAFDAVGDGVTDDTQAFYNMVQYCNGFERVHINLGRNTYKVNKPVNDAKFPTTAGFILTSKSVKVSGDNAKVLLPDGSNFEVFWILGDAGSYTSETDYMATTHYHALNDYAEFNGVNFDFGTNSGGTGVEKAVKFRYVKNAKFNGIVYGSNGNGVNFEQCNNIEFDGMVERHSQYGVFAYMCRAGKISGLIDGDGIGNRAYIIKHGYNGEIFSDIKITNITIKGVKDYGINSGDTLESGSAVNVTNHEKVRGVEVSHAKIYIPSGGFATTALRLGQYTNGWKIHDIDFIATDDLPIAGNVMDVFGTLADSAQGASGDRIGNHDIRNIRFWNINATGGAIMMVRSLATIRGIKFINCKGSCLYYPITAYSDGSKTAPMMDIDDLEFINCTVVDDVRDSLIFSDGLDVSIGSVKFINTIMAAPNSYLIFPKGNTKVEVNRLVVDGLSGNVTYAVFLNGLPNQILNINEIRAKNMTVTASSLQLIRSDSKEVNLSNVSADFTGNTSTNRNILYGTANTTKVKDQGGHNVVNETAFFFLTADIAALGINSTKRTFYRNSVPIAGTYQNGDRIINSEPYQGQPKGWVCVTSGSPGVWVSEGTL</sequence>
<evidence type="ECO:0000313" key="2">
    <source>
        <dbReference type="Proteomes" id="UP001589854"/>
    </source>
</evidence>
<dbReference type="InterPro" id="IPR012334">
    <property type="entry name" value="Pectin_lyas_fold"/>
</dbReference>
<evidence type="ECO:0000313" key="1">
    <source>
        <dbReference type="EMBL" id="MFC0271133.1"/>
    </source>
</evidence>
<dbReference type="RefSeq" id="WP_378931850.1">
    <property type="nucleotide sequence ID" value="NZ_JBHLVO010000003.1"/>
</dbReference>
<dbReference type="SUPFAM" id="SSF51126">
    <property type="entry name" value="Pectin lyase-like"/>
    <property type="match status" value="1"/>
</dbReference>
<accession>A0ABV6GBS8</accession>
<dbReference type="InterPro" id="IPR011050">
    <property type="entry name" value="Pectin_lyase_fold/virulence"/>
</dbReference>
<name>A0ABV6GBS8_9BACI</name>
<dbReference type="EMBL" id="JBHLVO010000003">
    <property type="protein sequence ID" value="MFC0271133.1"/>
    <property type="molecule type" value="Genomic_DNA"/>
</dbReference>
<reference evidence="1 2" key="1">
    <citation type="submission" date="2024-09" db="EMBL/GenBank/DDBJ databases">
        <authorList>
            <person name="Sun Q."/>
            <person name="Mori K."/>
        </authorList>
    </citation>
    <scope>NUCLEOTIDE SEQUENCE [LARGE SCALE GENOMIC DNA]</scope>
    <source>
        <strain evidence="1 2">CCM 7228</strain>
    </source>
</reference>
<protein>
    <recommendedName>
        <fullName evidence="3">Pectate lyase superfamily protein domain-containing protein</fullName>
    </recommendedName>
</protein>
<evidence type="ECO:0008006" key="3">
    <source>
        <dbReference type="Google" id="ProtNLM"/>
    </source>
</evidence>
<dbReference type="Proteomes" id="UP001589854">
    <property type="component" value="Unassembled WGS sequence"/>
</dbReference>
<keyword evidence="2" id="KW-1185">Reference proteome</keyword>
<proteinExistence type="predicted"/>
<organism evidence="1 2">
    <name type="scientific">Metabacillus herbersteinensis</name>
    <dbReference type="NCBI Taxonomy" id="283816"/>
    <lineage>
        <taxon>Bacteria</taxon>
        <taxon>Bacillati</taxon>
        <taxon>Bacillota</taxon>
        <taxon>Bacilli</taxon>
        <taxon>Bacillales</taxon>
        <taxon>Bacillaceae</taxon>
        <taxon>Metabacillus</taxon>
    </lineage>
</organism>
<comment type="caution">
    <text evidence="1">The sequence shown here is derived from an EMBL/GenBank/DDBJ whole genome shotgun (WGS) entry which is preliminary data.</text>
</comment>
<gene>
    <name evidence="1" type="ORF">ACFFIX_06665</name>
</gene>
<dbReference type="Gene3D" id="2.160.20.10">
    <property type="entry name" value="Single-stranded right-handed beta-helix, Pectin lyase-like"/>
    <property type="match status" value="1"/>
</dbReference>